<protein>
    <recommendedName>
        <fullName evidence="1">LicD/FKTN/FKRP nucleotidyltransferase domain-containing protein</fullName>
    </recommendedName>
</protein>
<reference evidence="2" key="1">
    <citation type="journal article" date="2020" name="Nature">
        <title>Giant virus diversity and host interactions through global metagenomics.</title>
        <authorList>
            <person name="Schulz F."/>
            <person name="Roux S."/>
            <person name="Paez-Espino D."/>
            <person name="Jungbluth S."/>
            <person name="Walsh D.A."/>
            <person name="Denef V.J."/>
            <person name="McMahon K.D."/>
            <person name="Konstantinidis K.T."/>
            <person name="Eloe-Fadrosh E.A."/>
            <person name="Kyrpides N.C."/>
            <person name="Woyke T."/>
        </authorList>
    </citation>
    <scope>NUCLEOTIDE SEQUENCE</scope>
    <source>
        <strain evidence="2">GVMAG-M-3300024258-14</strain>
    </source>
</reference>
<dbReference type="InterPro" id="IPR052613">
    <property type="entry name" value="LicD_transferase"/>
</dbReference>
<dbReference type="PANTHER" id="PTHR13627">
    <property type="entry name" value="FUKUTIN RELATED PROTEIN"/>
    <property type="match status" value="1"/>
</dbReference>
<dbReference type="AlphaFoldDB" id="A0A6C0IM30"/>
<name>A0A6C0IM30_9ZZZZ</name>
<dbReference type="GO" id="GO:0009100">
    <property type="term" value="P:glycoprotein metabolic process"/>
    <property type="evidence" value="ECO:0007669"/>
    <property type="project" value="UniProtKB-ARBA"/>
</dbReference>
<feature type="domain" description="LicD/FKTN/FKRP nucleotidyltransferase" evidence="1">
    <location>
        <begin position="25"/>
        <end position="105"/>
    </location>
</feature>
<dbReference type="PANTHER" id="PTHR13627:SF31">
    <property type="entry name" value="RIBITOL 5-PHOSPHATE TRANSFERASE FKRP"/>
    <property type="match status" value="1"/>
</dbReference>
<evidence type="ECO:0000259" key="1">
    <source>
        <dbReference type="Pfam" id="PF04991"/>
    </source>
</evidence>
<sequence length="174" mass="20218">MAGGKNTSNKLNNTLLYLAQILNNYNIQNWFIAYGTLLGIIRDNSCINNDDDVDIICDKCDYEKIKELLKNNFSLEYGYGINKSKDILKTKSSQLYASIDFYMADIDEQGNFKDNWEKVIWSNCYQNNKLVEYNWNNITLYLPNNAKEKLKGRYGDKWEVPQNNKGPSPKKTII</sequence>
<organism evidence="2">
    <name type="scientific">viral metagenome</name>
    <dbReference type="NCBI Taxonomy" id="1070528"/>
    <lineage>
        <taxon>unclassified sequences</taxon>
        <taxon>metagenomes</taxon>
        <taxon>organismal metagenomes</taxon>
    </lineage>
</organism>
<accession>A0A6C0IM30</accession>
<proteinExistence type="predicted"/>
<dbReference type="Pfam" id="PF04991">
    <property type="entry name" value="LicD"/>
    <property type="match status" value="1"/>
</dbReference>
<evidence type="ECO:0000313" key="2">
    <source>
        <dbReference type="EMBL" id="QHT94042.1"/>
    </source>
</evidence>
<dbReference type="Gene3D" id="3.30.460.40">
    <property type="match status" value="1"/>
</dbReference>
<dbReference type="InterPro" id="IPR007074">
    <property type="entry name" value="LicD/FKTN/FKRP_NTP_transf"/>
</dbReference>
<dbReference type="EMBL" id="MN740213">
    <property type="protein sequence ID" value="QHT94042.1"/>
    <property type="molecule type" value="Genomic_DNA"/>
</dbReference>